<dbReference type="AlphaFoldDB" id="B0Y249"/>
<name>B0Y249_ASPFC</name>
<reference evidence="1 2" key="1">
    <citation type="journal article" date="2008" name="PLoS Genet.">
        <title>Genomic islands in the pathogenic filamentous fungus Aspergillus fumigatus.</title>
        <authorList>
            <person name="Fedorova N.D."/>
            <person name="Khaldi N."/>
            <person name="Joardar V.S."/>
            <person name="Maiti R."/>
            <person name="Amedeo P."/>
            <person name="Anderson M.J."/>
            <person name="Crabtree J."/>
            <person name="Silva J.C."/>
            <person name="Badger J.H."/>
            <person name="Albarraq A."/>
            <person name="Angiuoli S."/>
            <person name="Bussey H."/>
            <person name="Bowyer P."/>
            <person name="Cotty P.J."/>
            <person name="Dyer P.S."/>
            <person name="Egan A."/>
            <person name="Galens K."/>
            <person name="Fraser-Liggett C.M."/>
            <person name="Haas B.J."/>
            <person name="Inman J.M."/>
            <person name="Kent R."/>
            <person name="Lemieux S."/>
            <person name="Malavazi I."/>
            <person name="Orvis J."/>
            <person name="Roemer T."/>
            <person name="Ronning C.M."/>
            <person name="Sundaram J.P."/>
            <person name="Sutton G."/>
            <person name="Turner G."/>
            <person name="Venter J.C."/>
            <person name="White O.R."/>
            <person name="Whitty B.R."/>
            <person name="Youngman P."/>
            <person name="Wolfe K.H."/>
            <person name="Goldman G.H."/>
            <person name="Wortman J.R."/>
            <person name="Jiang B."/>
            <person name="Denning D.W."/>
            <person name="Nierman W.C."/>
        </authorList>
    </citation>
    <scope>NUCLEOTIDE SEQUENCE [LARGE SCALE GENOMIC DNA]</scope>
    <source>
        <strain evidence="2">CBS 144.89 / FGSC A1163 / CEA10</strain>
    </source>
</reference>
<dbReference type="VEuPathDB" id="FungiDB:AFUB_061250"/>
<sequence length="119" mass="13254">MVGIMVDSMIMLTIPRTMLMEWNIALNANIRANPGMYNGVRPAGYLNDEKKDLPLSEDDGFTTFAKSNSSSKNKKNQESNLKISIWLDLVVEVDIKIKAHLYSDIVISLLQVAGMTIHG</sequence>
<dbReference type="EMBL" id="DS499597">
    <property type="protein sequence ID" value="EDP52091.1"/>
    <property type="molecule type" value="Genomic_DNA"/>
</dbReference>
<dbReference type="Proteomes" id="UP000001699">
    <property type="component" value="Unassembled WGS sequence"/>
</dbReference>
<accession>B0Y249</accession>
<evidence type="ECO:0000313" key="2">
    <source>
        <dbReference type="Proteomes" id="UP000001699"/>
    </source>
</evidence>
<dbReference type="OrthoDB" id="2279190at2759"/>
<protein>
    <submittedName>
        <fullName evidence="1">Uncharacterized protein</fullName>
    </submittedName>
</protein>
<evidence type="ECO:0000313" key="1">
    <source>
        <dbReference type="EMBL" id="EDP52091.1"/>
    </source>
</evidence>
<gene>
    <name evidence="1" type="ORF">AFUB_061250</name>
</gene>
<keyword evidence="2" id="KW-1185">Reference proteome</keyword>
<dbReference type="HOGENOM" id="CLU_2060962_0_0_1"/>
<proteinExistence type="predicted"/>
<organism evidence="1 2">
    <name type="scientific">Aspergillus fumigatus (strain CBS 144.89 / FGSC A1163 / CEA10)</name>
    <name type="common">Neosartorya fumigata</name>
    <dbReference type="NCBI Taxonomy" id="451804"/>
    <lineage>
        <taxon>Eukaryota</taxon>
        <taxon>Fungi</taxon>
        <taxon>Dikarya</taxon>
        <taxon>Ascomycota</taxon>
        <taxon>Pezizomycotina</taxon>
        <taxon>Eurotiomycetes</taxon>
        <taxon>Eurotiomycetidae</taxon>
        <taxon>Eurotiales</taxon>
        <taxon>Aspergillaceae</taxon>
        <taxon>Aspergillus</taxon>
        <taxon>Aspergillus subgen. Fumigati</taxon>
    </lineage>
</organism>